<evidence type="ECO:0000256" key="2">
    <source>
        <dbReference type="ARBA" id="ARBA00010583"/>
    </source>
</evidence>
<reference evidence="7 8" key="1">
    <citation type="journal article" date="2020" name="Nat. Commun.">
        <title>Genome of Tripterygium wilfordii and identification of cytochrome P450 involved in triptolide biosynthesis.</title>
        <authorList>
            <person name="Tu L."/>
            <person name="Su P."/>
            <person name="Zhang Z."/>
            <person name="Gao L."/>
            <person name="Wang J."/>
            <person name="Hu T."/>
            <person name="Zhou J."/>
            <person name="Zhang Y."/>
            <person name="Zhao Y."/>
            <person name="Liu Y."/>
            <person name="Song Y."/>
            <person name="Tong Y."/>
            <person name="Lu Y."/>
            <person name="Yang J."/>
            <person name="Xu C."/>
            <person name="Jia M."/>
            <person name="Peters R.J."/>
            <person name="Huang L."/>
            <person name="Gao W."/>
        </authorList>
    </citation>
    <scope>NUCLEOTIDE SEQUENCE [LARGE SCALE GENOMIC DNA]</scope>
    <source>
        <strain evidence="8">cv. XIE 37</strain>
        <tissue evidence="7">Leaf</tissue>
    </source>
</reference>
<dbReference type="GO" id="GO:0005743">
    <property type="term" value="C:mitochondrial inner membrane"/>
    <property type="evidence" value="ECO:0007669"/>
    <property type="project" value="TreeGrafter"/>
</dbReference>
<feature type="transmembrane region" description="Helical" evidence="6">
    <location>
        <begin position="239"/>
        <end position="258"/>
    </location>
</feature>
<evidence type="ECO:0000256" key="5">
    <source>
        <dbReference type="ARBA" id="ARBA00023136"/>
    </source>
</evidence>
<dbReference type="InParanoid" id="A0A7J7CHK8"/>
<evidence type="ECO:0000256" key="1">
    <source>
        <dbReference type="ARBA" id="ARBA00004141"/>
    </source>
</evidence>
<keyword evidence="4 6" id="KW-1133">Transmembrane helix</keyword>
<evidence type="ECO:0000313" key="8">
    <source>
        <dbReference type="Proteomes" id="UP000593562"/>
    </source>
</evidence>
<keyword evidence="8" id="KW-1185">Reference proteome</keyword>
<feature type="transmembrane region" description="Helical" evidence="6">
    <location>
        <begin position="289"/>
        <end position="310"/>
    </location>
</feature>
<keyword evidence="5 6" id="KW-0472">Membrane</keyword>
<comment type="subcellular location">
    <subcellularLocation>
        <location evidence="1">Membrane</location>
        <topology evidence="1">Multi-pass membrane protein</topology>
    </subcellularLocation>
</comment>
<dbReference type="InterPro" id="IPR001708">
    <property type="entry name" value="YidC/ALB3/OXA1/COX18"/>
</dbReference>
<evidence type="ECO:0000256" key="6">
    <source>
        <dbReference type="SAM" id="Phobius"/>
    </source>
</evidence>
<dbReference type="InterPro" id="IPR011990">
    <property type="entry name" value="TPR-like_helical_dom_sf"/>
</dbReference>
<organism evidence="7 8">
    <name type="scientific">Tripterygium wilfordii</name>
    <name type="common">Thunder God vine</name>
    <dbReference type="NCBI Taxonomy" id="458696"/>
    <lineage>
        <taxon>Eukaryota</taxon>
        <taxon>Viridiplantae</taxon>
        <taxon>Streptophyta</taxon>
        <taxon>Embryophyta</taxon>
        <taxon>Tracheophyta</taxon>
        <taxon>Spermatophyta</taxon>
        <taxon>Magnoliopsida</taxon>
        <taxon>eudicotyledons</taxon>
        <taxon>Gunneridae</taxon>
        <taxon>Pentapetalae</taxon>
        <taxon>rosids</taxon>
        <taxon>fabids</taxon>
        <taxon>Celastrales</taxon>
        <taxon>Celastraceae</taxon>
        <taxon>Tripterygium</taxon>
    </lineage>
</organism>
<sequence length="556" mass="62613">MAPKTILFLSHLRRSSSSSLSPLSTFCISYLLYNRNHLVSPTPTPPPQPQLLNSLPAFRLCLSESFSTRSTGESDHELWTNSELVNTELNHVIDSGACTVEESILPVRALISLLDGFHDFTGLPWWFIIVSSTIAMRMALSPLLILKLHKLKRISELFPKLPPPLPPPMSGRSYIDQISLFQKERRSIGCPSFLWFVSYLSVQVPCFFLWMSSIRRMSLDHHPGFDCGGIFWFQNLTEYPHGISGSIFPVMVAAFHYINIQISFRDSSVQKVTGNANLLLKYYKDYLDLLTIPLFFIGFCLPQGSLVYWATNSSVSIIQQLCLKNPAILTRLGLPVKDSQQVVIDSEEPNTSKITPSHQSTKEHKISVQDLSPKQLVNLSVKRLSEGHKEKAIPLLQLALEKDPGYARALIVLGQILMQKGLMAEATEHLERAISQLLVAGYPSDVEEIDLLILASQWAGVTCIKQERNVEGIVHLQRVANVKEPEDPKSKAHYFDGLVLLASALYREGRKAEAAKYLRLAAAYDPKYNEFLEQCENPEPEEDFASDIVSSRRRDY</sequence>
<dbReference type="Pfam" id="PF14559">
    <property type="entry name" value="TPR_19"/>
    <property type="match status" value="1"/>
</dbReference>
<dbReference type="InterPro" id="IPR019734">
    <property type="entry name" value="TPR_rpt"/>
</dbReference>
<keyword evidence="3 6" id="KW-0812">Transmembrane</keyword>
<dbReference type="EMBL" id="JAAARO010000017">
    <property type="protein sequence ID" value="KAF5733543.1"/>
    <property type="molecule type" value="Genomic_DNA"/>
</dbReference>
<dbReference type="SMART" id="SM00028">
    <property type="entry name" value="TPR"/>
    <property type="match status" value="3"/>
</dbReference>
<name>A0A7J7CHK8_TRIWF</name>
<dbReference type="OrthoDB" id="2148490at2759"/>
<protein>
    <submittedName>
        <fullName evidence="7">Putative cytochrome oxidase biogenesis protein</fullName>
    </submittedName>
</protein>
<dbReference type="PANTHER" id="PTHR12428:SF65">
    <property type="entry name" value="CYTOCHROME C OXIDASE ASSEMBLY PROTEIN COX18, MITOCHONDRIAL"/>
    <property type="match status" value="1"/>
</dbReference>
<dbReference type="CDD" id="cd20069">
    <property type="entry name" value="5TM_Oxa1-like"/>
    <property type="match status" value="1"/>
</dbReference>
<evidence type="ECO:0000256" key="4">
    <source>
        <dbReference type="ARBA" id="ARBA00022989"/>
    </source>
</evidence>
<gene>
    <name evidence="7" type="ORF">HS088_TW17G01089</name>
</gene>
<evidence type="ECO:0000256" key="3">
    <source>
        <dbReference type="ARBA" id="ARBA00022692"/>
    </source>
</evidence>
<dbReference type="Proteomes" id="UP000593562">
    <property type="component" value="Unassembled WGS sequence"/>
</dbReference>
<evidence type="ECO:0000313" key="7">
    <source>
        <dbReference type="EMBL" id="KAF5733543.1"/>
    </source>
</evidence>
<dbReference type="GO" id="GO:0032979">
    <property type="term" value="P:protein insertion into mitochondrial inner membrane from matrix"/>
    <property type="evidence" value="ECO:0007669"/>
    <property type="project" value="TreeGrafter"/>
</dbReference>
<accession>A0A7J7CHK8</accession>
<comment type="similarity">
    <text evidence="2">Belongs to the OXA1/ALB3/YidC (TC 2.A.9.2) family.</text>
</comment>
<proteinExistence type="inferred from homology"/>
<feature type="transmembrane region" description="Helical" evidence="6">
    <location>
        <begin position="193"/>
        <end position="211"/>
    </location>
</feature>
<dbReference type="FunCoup" id="A0A7J7CHK8">
    <property type="interactions" value="198"/>
</dbReference>
<dbReference type="PANTHER" id="PTHR12428">
    <property type="entry name" value="OXA1"/>
    <property type="match status" value="1"/>
</dbReference>
<dbReference type="AlphaFoldDB" id="A0A7J7CHK8"/>
<dbReference type="Gene3D" id="1.25.40.10">
    <property type="entry name" value="Tetratricopeptide repeat domain"/>
    <property type="match status" value="1"/>
</dbReference>
<dbReference type="SUPFAM" id="SSF48452">
    <property type="entry name" value="TPR-like"/>
    <property type="match status" value="1"/>
</dbReference>
<feature type="transmembrane region" description="Helical" evidence="6">
    <location>
        <begin position="123"/>
        <end position="146"/>
    </location>
</feature>
<dbReference type="Pfam" id="PF13181">
    <property type="entry name" value="TPR_8"/>
    <property type="match status" value="1"/>
</dbReference>
<comment type="caution">
    <text evidence="7">The sequence shown here is derived from an EMBL/GenBank/DDBJ whole genome shotgun (WGS) entry which is preliminary data.</text>
</comment>
<dbReference type="GO" id="GO:0032977">
    <property type="term" value="F:membrane insertase activity"/>
    <property type="evidence" value="ECO:0007669"/>
    <property type="project" value="InterPro"/>
</dbReference>